<reference evidence="7" key="1">
    <citation type="submission" date="2024-04" db="UniProtKB">
        <authorList>
            <consortium name="EnsemblMetazoa"/>
        </authorList>
    </citation>
    <scope>IDENTIFICATION</scope>
    <source>
        <strain evidence="7">EBRO</strain>
    </source>
</reference>
<feature type="transmembrane region" description="Helical" evidence="5">
    <location>
        <begin position="50"/>
        <end position="71"/>
    </location>
</feature>
<dbReference type="GO" id="GO:0022857">
    <property type="term" value="F:transmembrane transporter activity"/>
    <property type="evidence" value="ECO:0007669"/>
    <property type="project" value="InterPro"/>
</dbReference>
<evidence type="ECO:0000256" key="5">
    <source>
        <dbReference type="SAM" id="Phobius"/>
    </source>
</evidence>
<evidence type="ECO:0000259" key="6">
    <source>
        <dbReference type="PROSITE" id="PS50850"/>
    </source>
</evidence>
<evidence type="ECO:0000256" key="2">
    <source>
        <dbReference type="ARBA" id="ARBA00022692"/>
    </source>
</evidence>
<dbReference type="EnsemblMetazoa" id="ENSAATROPT017483">
    <property type="protein sequence ID" value="ENSAATROPP015439"/>
    <property type="gene ID" value="ENSAATROPG014292"/>
</dbReference>
<evidence type="ECO:0000256" key="4">
    <source>
        <dbReference type="ARBA" id="ARBA00023136"/>
    </source>
</evidence>
<accession>A0AAG5DX74</accession>
<organism evidence="7 8">
    <name type="scientific">Anopheles atroparvus</name>
    <name type="common">European mosquito</name>
    <dbReference type="NCBI Taxonomy" id="41427"/>
    <lineage>
        <taxon>Eukaryota</taxon>
        <taxon>Metazoa</taxon>
        <taxon>Ecdysozoa</taxon>
        <taxon>Arthropoda</taxon>
        <taxon>Hexapoda</taxon>
        <taxon>Insecta</taxon>
        <taxon>Pterygota</taxon>
        <taxon>Neoptera</taxon>
        <taxon>Endopterygota</taxon>
        <taxon>Diptera</taxon>
        <taxon>Nematocera</taxon>
        <taxon>Culicoidea</taxon>
        <taxon>Culicidae</taxon>
        <taxon>Anophelinae</taxon>
        <taxon>Anopheles</taxon>
    </lineage>
</organism>
<dbReference type="GO" id="GO:0016020">
    <property type="term" value="C:membrane"/>
    <property type="evidence" value="ECO:0007669"/>
    <property type="project" value="UniProtKB-SubCell"/>
</dbReference>
<dbReference type="InterPro" id="IPR011701">
    <property type="entry name" value="MFS"/>
</dbReference>
<feature type="transmembrane region" description="Helical" evidence="5">
    <location>
        <begin position="139"/>
        <end position="160"/>
    </location>
</feature>
<dbReference type="PROSITE" id="PS50850">
    <property type="entry name" value="MFS"/>
    <property type="match status" value="1"/>
</dbReference>
<dbReference type="Proteomes" id="UP000075880">
    <property type="component" value="Unassembled WGS sequence"/>
</dbReference>
<protein>
    <recommendedName>
        <fullName evidence="6">Major facilitator superfamily (MFS) profile domain-containing protein</fullName>
    </recommendedName>
</protein>
<dbReference type="Gene3D" id="1.20.1250.20">
    <property type="entry name" value="MFS general substrate transporter like domains"/>
    <property type="match status" value="1"/>
</dbReference>
<keyword evidence="2 5" id="KW-0812">Transmembrane</keyword>
<dbReference type="InterPro" id="IPR020846">
    <property type="entry name" value="MFS_dom"/>
</dbReference>
<dbReference type="SUPFAM" id="SSF103473">
    <property type="entry name" value="MFS general substrate transporter"/>
    <property type="match status" value="1"/>
</dbReference>
<comment type="subcellular location">
    <subcellularLocation>
        <location evidence="1">Membrane</location>
        <topology evidence="1">Multi-pass membrane protein</topology>
    </subcellularLocation>
</comment>
<dbReference type="Pfam" id="PF07690">
    <property type="entry name" value="MFS_1"/>
    <property type="match status" value="1"/>
</dbReference>
<dbReference type="AlphaFoldDB" id="A0AAG5DX74"/>
<name>A0AAG5DX74_ANOAO</name>
<feature type="transmembrane region" description="Helical" evidence="5">
    <location>
        <begin position="83"/>
        <end position="104"/>
    </location>
</feature>
<evidence type="ECO:0000256" key="1">
    <source>
        <dbReference type="ARBA" id="ARBA00004141"/>
    </source>
</evidence>
<sequence length="175" mass="19344">MRAASLNGKNLSSSTVESFCTSSDLESSSGVQSNKPFIQLLRDAFATPGLVLRVINCSFCWLTNTMVYFGLSLNSVSLSGNKYLNFILVSLIELPGFFLMQLILDRFGRKKTLFVTLMLSGLFCIVSVFIASADVPQMKLALFLLSKLSVTMSFGTLYIYTVEIFPTNLRQSLLS</sequence>
<keyword evidence="3 5" id="KW-1133">Transmembrane helix</keyword>
<dbReference type="PANTHER" id="PTHR24064">
    <property type="entry name" value="SOLUTE CARRIER FAMILY 22 MEMBER"/>
    <property type="match status" value="1"/>
</dbReference>
<evidence type="ECO:0000313" key="7">
    <source>
        <dbReference type="EnsemblMetazoa" id="ENSAATROPP015439"/>
    </source>
</evidence>
<feature type="domain" description="Major facilitator superfamily (MFS) profile" evidence="6">
    <location>
        <begin position="37"/>
        <end position="175"/>
    </location>
</feature>
<keyword evidence="4 5" id="KW-0472">Membrane</keyword>
<evidence type="ECO:0000313" key="8">
    <source>
        <dbReference type="Proteomes" id="UP000075880"/>
    </source>
</evidence>
<evidence type="ECO:0000256" key="3">
    <source>
        <dbReference type="ARBA" id="ARBA00022989"/>
    </source>
</evidence>
<proteinExistence type="predicted"/>
<dbReference type="InterPro" id="IPR036259">
    <property type="entry name" value="MFS_trans_sf"/>
</dbReference>
<keyword evidence="8" id="KW-1185">Reference proteome</keyword>
<feature type="transmembrane region" description="Helical" evidence="5">
    <location>
        <begin position="113"/>
        <end position="133"/>
    </location>
</feature>